<evidence type="ECO:0000313" key="3">
    <source>
        <dbReference type="Proteomes" id="UP000249910"/>
    </source>
</evidence>
<dbReference type="InterPro" id="IPR017853">
    <property type="entry name" value="GH"/>
</dbReference>
<dbReference type="RefSeq" id="WP_088773270.1">
    <property type="nucleotide sequence ID" value="NZ_CP022132.1"/>
</dbReference>
<dbReference type="Proteomes" id="UP000249910">
    <property type="component" value="Chromosome"/>
</dbReference>
<proteinExistence type="predicted"/>
<keyword evidence="1" id="KW-0812">Transmembrane</keyword>
<keyword evidence="1" id="KW-0472">Membrane</keyword>
<reference evidence="2 3" key="1">
    <citation type="submission" date="2017-06" db="EMBL/GenBank/DDBJ databases">
        <title>Complete genome of Francisella halioticida.</title>
        <authorList>
            <person name="Sjodin A."/>
        </authorList>
    </citation>
    <scope>NUCLEOTIDE SEQUENCE [LARGE SCALE GENOMIC DNA]</scope>
    <source>
        <strain evidence="2 3">DSM 23729</strain>
    </source>
</reference>
<organism evidence="2 3">
    <name type="scientific">Francisella halioticida</name>
    <dbReference type="NCBI Taxonomy" id="549298"/>
    <lineage>
        <taxon>Bacteria</taxon>
        <taxon>Pseudomonadati</taxon>
        <taxon>Pseudomonadota</taxon>
        <taxon>Gammaproteobacteria</taxon>
        <taxon>Thiotrichales</taxon>
        <taxon>Francisellaceae</taxon>
        <taxon>Francisella</taxon>
    </lineage>
</organism>
<name>A0ABM6M1J2_9GAMM</name>
<gene>
    <name evidence="2" type="ORF">CDV26_10820</name>
</gene>
<protein>
    <submittedName>
        <fullName evidence="2">Uncharacterized protein</fullName>
    </submittedName>
</protein>
<keyword evidence="3" id="KW-1185">Reference proteome</keyword>
<feature type="transmembrane region" description="Helical" evidence="1">
    <location>
        <begin position="55"/>
        <end position="73"/>
    </location>
</feature>
<dbReference type="EMBL" id="CP022132">
    <property type="protein sequence ID" value="ASG68807.1"/>
    <property type="molecule type" value="Genomic_DNA"/>
</dbReference>
<keyword evidence="1" id="KW-1133">Transmembrane helix</keyword>
<sequence>MKRVDIKQVKKDGYNVIVLAFGEVHGTNIDFYSSNRSSKSLEHAVVNKIKQAKKMHMEVLIAVGGFLILFPWYKKRPK</sequence>
<evidence type="ECO:0000313" key="2">
    <source>
        <dbReference type="EMBL" id="ASG68807.1"/>
    </source>
</evidence>
<accession>A0ABM6M1J2</accession>
<dbReference type="Gene3D" id="3.20.20.80">
    <property type="entry name" value="Glycosidases"/>
    <property type="match status" value="1"/>
</dbReference>
<dbReference type="SUPFAM" id="SSF51445">
    <property type="entry name" value="(Trans)glycosidases"/>
    <property type="match status" value="1"/>
</dbReference>
<evidence type="ECO:0000256" key="1">
    <source>
        <dbReference type="SAM" id="Phobius"/>
    </source>
</evidence>